<feature type="domain" description="CBS" evidence="8">
    <location>
        <begin position="275"/>
        <end position="327"/>
    </location>
</feature>
<dbReference type="PROSITE" id="PS51464">
    <property type="entry name" value="SIS"/>
    <property type="match status" value="1"/>
</dbReference>
<keyword evidence="2" id="KW-0677">Repeat</keyword>
<dbReference type="InterPro" id="IPR000644">
    <property type="entry name" value="CBS_dom"/>
</dbReference>
<evidence type="ECO:0000256" key="7">
    <source>
        <dbReference type="PROSITE-ProRule" id="PRU00703"/>
    </source>
</evidence>
<keyword evidence="4" id="KW-0413">Isomerase</keyword>
<dbReference type="SMART" id="SM00116">
    <property type="entry name" value="CBS"/>
    <property type="match status" value="2"/>
</dbReference>
<feature type="site" description="Catalytically relevant" evidence="6">
    <location>
        <position position="110"/>
    </location>
</feature>
<dbReference type="Pfam" id="PF00571">
    <property type="entry name" value="CBS"/>
    <property type="match status" value="2"/>
</dbReference>
<evidence type="ECO:0000256" key="1">
    <source>
        <dbReference type="ARBA" id="ARBA00008165"/>
    </source>
</evidence>
<comment type="catalytic activity">
    <reaction evidence="4">
        <text>D-arabinose 5-phosphate = D-ribulose 5-phosphate</text>
        <dbReference type="Rhea" id="RHEA:23104"/>
        <dbReference type="ChEBI" id="CHEBI:57693"/>
        <dbReference type="ChEBI" id="CHEBI:58121"/>
        <dbReference type="EC" id="5.3.1.13"/>
    </reaction>
</comment>
<name>A0AAD3G6A6_FRATT</name>
<dbReference type="PROSITE" id="PS51371">
    <property type="entry name" value="CBS"/>
    <property type="match status" value="2"/>
</dbReference>
<dbReference type="CDD" id="cd04604">
    <property type="entry name" value="CBS_pair_SIS_assoc"/>
    <property type="match status" value="1"/>
</dbReference>
<dbReference type="AlphaFoldDB" id="A0AAD3G6A6"/>
<dbReference type="Gene3D" id="3.10.580.10">
    <property type="entry name" value="CBS-domain"/>
    <property type="match status" value="1"/>
</dbReference>
<feature type="binding site" evidence="5">
    <location>
        <position position="81"/>
    </location>
    <ligand>
        <name>Zn(2+)</name>
        <dbReference type="ChEBI" id="CHEBI:29105"/>
    </ligand>
</feature>
<accession>A0AAD3G6A6</accession>
<comment type="caution">
    <text evidence="10">The sequence shown here is derived from an EMBL/GenBank/DDBJ whole genome shotgun (WGS) entry which is preliminary data.</text>
</comment>
<evidence type="ECO:0000313" key="10">
    <source>
        <dbReference type="EMBL" id="EZK38190.1"/>
    </source>
</evidence>
<dbReference type="GO" id="GO:0046872">
    <property type="term" value="F:metal ion binding"/>
    <property type="evidence" value="ECO:0007669"/>
    <property type="project" value="UniProtKB-KW"/>
</dbReference>
<dbReference type="PANTHER" id="PTHR42745:SF1">
    <property type="entry name" value="ARABINOSE 5-PHOSPHATE ISOMERASE KDSD"/>
    <property type="match status" value="1"/>
</dbReference>
<keyword evidence="5" id="KW-0479">Metal-binding</keyword>
<dbReference type="FunFam" id="3.40.50.10490:FF:000011">
    <property type="entry name" value="Arabinose 5-phosphate isomerase"/>
    <property type="match status" value="1"/>
</dbReference>
<feature type="site" description="Catalytically relevant" evidence="6">
    <location>
        <position position="151"/>
    </location>
</feature>
<dbReference type="Gene3D" id="3.40.50.10490">
    <property type="entry name" value="Glucose-6-phosphate isomerase like protein, domain 1"/>
    <property type="match status" value="1"/>
</dbReference>
<dbReference type="NCBIfam" id="TIGR00393">
    <property type="entry name" value="kpsF"/>
    <property type="match status" value="1"/>
</dbReference>
<dbReference type="GO" id="GO:1901135">
    <property type="term" value="P:carbohydrate derivative metabolic process"/>
    <property type="evidence" value="ECO:0007669"/>
    <property type="project" value="InterPro"/>
</dbReference>
<evidence type="ECO:0000256" key="2">
    <source>
        <dbReference type="ARBA" id="ARBA00022737"/>
    </source>
</evidence>
<gene>
    <name evidence="10" type="ORF">P250_02949</name>
</gene>
<comment type="similarity">
    <text evidence="1 4">Belongs to the SIS family. GutQ/KpsF subfamily.</text>
</comment>
<evidence type="ECO:0000259" key="8">
    <source>
        <dbReference type="PROSITE" id="PS51371"/>
    </source>
</evidence>
<evidence type="ECO:0000256" key="6">
    <source>
        <dbReference type="PIRSR" id="PIRSR004692-3"/>
    </source>
</evidence>
<dbReference type="InterPro" id="IPR004800">
    <property type="entry name" value="KdsD/KpsF-type"/>
</dbReference>
<dbReference type="SMR" id="A0AAD3G6A6"/>
<evidence type="ECO:0000256" key="5">
    <source>
        <dbReference type="PIRSR" id="PIRSR004692-2"/>
    </source>
</evidence>
<dbReference type="PANTHER" id="PTHR42745">
    <property type="match status" value="1"/>
</dbReference>
<dbReference type="InterPro" id="IPR001347">
    <property type="entry name" value="SIS_dom"/>
</dbReference>
<dbReference type="EMBL" id="JIDS01000002">
    <property type="protein sequence ID" value="EZK38190.1"/>
    <property type="molecule type" value="Genomic_DNA"/>
</dbReference>
<feature type="site" description="Catalytically relevant" evidence="6">
    <location>
        <position position="58"/>
    </location>
</feature>
<keyword evidence="3 7" id="KW-0129">CBS domain</keyword>
<feature type="domain" description="CBS" evidence="8">
    <location>
        <begin position="209"/>
        <end position="268"/>
    </location>
</feature>
<dbReference type="InterPro" id="IPR050986">
    <property type="entry name" value="GutQ/KpsF_isomerases"/>
</dbReference>
<dbReference type="InterPro" id="IPR046342">
    <property type="entry name" value="CBS_dom_sf"/>
</dbReference>
<evidence type="ECO:0000256" key="4">
    <source>
        <dbReference type="PIRNR" id="PIRNR004692"/>
    </source>
</evidence>
<evidence type="ECO:0000259" key="9">
    <source>
        <dbReference type="PROSITE" id="PS51464"/>
    </source>
</evidence>
<evidence type="ECO:0000256" key="3">
    <source>
        <dbReference type="ARBA" id="ARBA00023122"/>
    </source>
</evidence>
<dbReference type="GO" id="GO:0019146">
    <property type="term" value="F:arabinose-5-phosphate isomerase activity"/>
    <property type="evidence" value="ECO:0007669"/>
    <property type="project" value="UniProtKB-EC"/>
</dbReference>
<evidence type="ECO:0000313" key="11">
    <source>
        <dbReference type="Proteomes" id="UP000023806"/>
    </source>
</evidence>
<keyword evidence="5" id="KW-0862">Zinc</keyword>
<feature type="domain" description="SIS" evidence="9">
    <location>
        <begin position="41"/>
        <end position="183"/>
    </location>
</feature>
<dbReference type="InterPro" id="IPR035474">
    <property type="entry name" value="SIS_Kpsf"/>
</dbReference>
<sequence>MEISMTSHINNAVETFRLEIETLEKLKNSIDENFEKACEIILENNRDKSRVIITGMGKSGHIGKKMAATFASTGTPAFFVHPGEAGHGDFGMITKNDVLIAISNSGTSSEIMGLLPMIKHLDIPIIAITSNPKSILARNSNVTLNLHVDKEACPLNLAPTSSTTATLVLGDALAIALLKAKNFSEKDFAFSHPNGALGRKLILKVENIMRKGNEIPIVKPTDNIRKAILEISDKGVGNTLVAENNTLLGIFTDGDLRRMFEAESFNSQRAISEVMTKNPKSISKEEMAITALEKMEKYEITSLAVVDNGHNILGIVTMHDLIKLELR</sequence>
<dbReference type="EC" id="5.3.1.13" evidence="4"/>
<dbReference type="Proteomes" id="UP000023806">
    <property type="component" value="Unassembled WGS sequence"/>
</dbReference>
<dbReference type="GO" id="GO:0005975">
    <property type="term" value="P:carbohydrate metabolic process"/>
    <property type="evidence" value="ECO:0007669"/>
    <property type="project" value="InterPro"/>
</dbReference>
<dbReference type="PIRSF" id="PIRSF004692">
    <property type="entry name" value="KdsD_KpsF"/>
    <property type="match status" value="1"/>
</dbReference>
<dbReference type="CDD" id="cd05014">
    <property type="entry name" value="SIS_Kpsf"/>
    <property type="match status" value="1"/>
</dbReference>
<reference evidence="10 11" key="1">
    <citation type="submission" date="2014-03" db="EMBL/GenBank/DDBJ databases">
        <title>The Genome Sequence of Francisella tularensis subsp. tularensis str. SCHU S4 substr. FSC043.</title>
        <authorList>
            <consortium name="The Broad Institute Genomics Platform"/>
            <consortium name="The Broad Institute Genome Sequencing Center for Infectious Disease"/>
            <person name="Chapman S.B."/>
            <person name="Guina T."/>
            <person name="Gelhaus C."/>
            <person name="Comer J."/>
            <person name="Sellati T."/>
            <person name="Sjostedt A."/>
            <person name="Young S.K."/>
            <person name="Zeng Q."/>
            <person name="Gargeya S."/>
            <person name="Abouelleil A."/>
            <person name="Alvarado L."/>
            <person name="Chapman S.B."/>
            <person name="Gainer-Dewar J."/>
            <person name="Goldberg J."/>
            <person name="Griggs A."/>
            <person name="Gujja S."/>
            <person name="Hansen M."/>
            <person name="Howarth C."/>
            <person name="Imamovic A."/>
            <person name="Larimer J."/>
            <person name="Murphy C."/>
            <person name="Naylor J."/>
            <person name="Pearson M."/>
            <person name="Poon T.W."/>
            <person name="Priest M."/>
            <person name="Roberts A."/>
            <person name="Saif S."/>
            <person name="Shea T."/>
            <person name="Sykes S."/>
            <person name="Wortman J."/>
            <person name="Nusbaum C."/>
            <person name="Birren B."/>
        </authorList>
    </citation>
    <scope>NUCLEOTIDE SEQUENCE [LARGE SCALE GENOMIC DNA]</scope>
    <source>
        <strain evidence="10 11">Schu S4</strain>
    </source>
</reference>
<organism evidence="10 11">
    <name type="scientific">Francisella tularensis subsp. tularensis str. SCHU S4 substr. FSC237</name>
    <dbReference type="NCBI Taxonomy" id="1341660"/>
    <lineage>
        <taxon>Bacteria</taxon>
        <taxon>Pseudomonadati</taxon>
        <taxon>Pseudomonadota</taxon>
        <taxon>Gammaproteobacteria</taxon>
        <taxon>Thiotrichales</taxon>
        <taxon>Francisellaceae</taxon>
        <taxon>Francisella</taxon>
    </lineage>
</organism>
<dbReference type="SUPFAM" id="SSF53697">
    <property type="entry name" value="SIS domain"/>
    <property type="match status" value="1"/>
</dbReference>
<feature type="site" description="Catalytically relevant" evidence="6">
    <location>
        <position position="192"/>
    </location>
</feature>
<dbReference type="Pfam" id="PF01380">
    <property type="entry name" value="SIS"/>
    <property type="match status" value="1"/>
</dbReference>
<dbReference type="GO" id="GO:0097367">
    <property type="term" value="F:carbohydrate derivative binding"/>
    <property type="evidence" value="ECO:0007669"/>
    <property type="project" value="InterPro"/>
</dbReference>
<dbReference type="InterPro" id="IPR046348">
    <property type="entry name" value="SIS_dom_sf"/>
</dbReference>
<proteinExistence type="inferred from homology"/>
<protein>
    <recommendedName>
        <fullName evidence="4">Arabinose 5-phosphate isomerase</fullName>
        <shortName evidence="4">API</shortName>
        <ecNumber evidence="4">5.3.1.13</ecNumber>
    </recommendedName>
</protein>